<organism evidence="3 4">
    <name type="scientific">Pseudodesulfovibrio sediminis</name>
    <dbReference type="NCBI Taxonomy" id="2810563"/>
    <lineage>
        <taxon>Bacteria</taxon>
        <taxon>Pseudomonadati</taxon>
        <taxon>Thermodesulfobacteriota</taxon>
        <taxon>Desulfovibrionia</taxon>
        <taxon>Desulfovibrionales</taxon>
        <taxon>Desulfovibrionaceae</taxon>
    </lineage>
</organism>
<evidence type="ECO:0000313" key="3">
    <source>
        <dbReference type="EMBL" id="BCS89839.1"/>
    </source>
</evidence>
<keyword evidence="4" id="KW-1185">Reference proteome</keyword>
<feature type="transmembrane region" description="Helical" evidence="1">
    <location>
        <begin position="99"/>
        <end position="118"/>
    </location>
</feature>
<feature type="transmembrane region" description="Helical" evidence="1">
    <location>
        <begin position="257"/>
        <end position="282"/>
    </location>
</feature>
<evidence type="ECO:0000313" key="4">
    <source>
        <dbReference type="Proteomes" id="UP001053296"/>
    </source>
</evidence>
<sequence>MDPFSLDTLLICFGGGIVGAAMGGLFSFVICGLLVLSGCLVVLMGGSEFLLMQVGLGPIFGPHVGGFAAGVAASTYAAGVRKNHPGGAAKDILSALMNTSWDVLLVGGVFALFGHLLVQLFAMIPVINQTDVLALSVVTTAIIARVLFLREMPWGNAESIKKNGFLTNDASLAWIPWGQSLPKMVVFGLGAGLLSASMAAAAHTAMAPLLEKGVVSATGAFVVPLILGWGMAAVSLIALQLGNDTIQQVPVWHAQAILAAMAYLLFGSIALAAVVAVVATLLQDLMAKIFWSHGSNHIDPPACTIAFGTLVLNFLK</sequence>
<keyword evidence="1" id="KW-0472">Membrane</keyword>
<feature type="transmembrane region" description="Helical" evidence="1">
    <location>
        <begin position="20"/>
        <end position="44"/>
    </location>
</feature>
<accession>A0ABN6EX50</accession>
<dbReference type="Pfam" id="PF25928">
    <property type="entry name" value="DUF7973"/>
    <property type="match status" value="2"/>
</dbReference>
<gene>
    <name evidence="3" type="ORF">PSDVSF_30810</name>
</gene>
<feature type="domain" description="DUF7973" evidence="2">
    <location>
        <begin position="225"/>
        <end position="314"/>
    </location>
</feature>
<feature type="domain" description="DUF7973" evidence="2">
    <location>
        <begin position="5"/>
        <end position="148"/>
    </location>
</feature>
<protein>
    <recommendedName>
        <fullName evidence="2">DUF7973 domain-containing protein</fullName>
    </recommendedName>
</protein>
<reference evidence="3" key="1">
    <citation type="journal article" date="2022" name="Arch. Microbiol.">
        <title>Pseudodesulfovibrio sediminis sp. nov., a mesophilic and neutrophilic sulfate-reducing bacterium isolated from sediment of a brackish lake.</title>
        <authorList>
            <person name="Takahashi A."/>
            <person name="Kojima H."/>
            <person name="Watanabe M."/>
            <person name="Fukui M."/>
        </authorList>
    </citation>
    <scope>NUCLEOTIDE SEQUENCE</scope>
    <source>
        <strain evidence="3">SF6</strain>
    </source>
</reference>
<name>A0ABN6EX50_9BACT</name>
<dbReference type="RefSeq" id="WP_229591795.1">
    <property type="nucleotide sequence ID" value="NZ_AP024485.1"/>
</dbReference>
<feature type="transmembrane region" description="Helical" evidence="1">
    <location>
        <begin position="184"/>
        <end position="202"/>
    </location>
</feature>
<evidence type="ECO:0000256" key="1">
    <source>
        <dbReference type="SAM" id="Phobius"/>
    </source>
</evidence>
<dbReference type="Proteomes" id="UP001053296">
    <property type="component" value="Chromosome"/>
</dbReference>
<proteinExistence type="predicted"/>
<dbReference type="InterPro" id="IPR058279">
    <property type="entry name" value="DUF7973"/>
</dbReference>
<keyword evidence="1" id="KW-1133">Transmembrane helix</keyword>
<evidence type="ECO:0000259" key="2">
    <source>
        <dbReference type="Pfam" id="PF25928"/>
    </source>
</evidence>
<dbReference type="EMBL" id="AP024485">
    <property type="protein sequence ID" value="BCS89839.1"/>
    <property type="molecule type" value="Genomic_DNA"/>
</dbReference>
<keyword evidence="1" id="KW-0812">Transmembrane</keyword>
<feature type="transmembrane region" description="Helical" evidence="1">
    <location>
        <begin position="56"/>
        <end position="79"/>
    </location>
</feature>
<feature type="transmembrane region" description="Helical" evidence="1">
    <location>
        <begin position="130"/>
        <end position="148"/>
    </location>
</feature>
<feature type="transmembrane region" description="Helical" evidence="1">
    <location>
        <begin position="214"/>
        <end position="237"/>
    </location>
</feature>